<dbReference type="PROSITE" id="PS50887">
    <property type="entry name" value="GGDEF"/>
    <property type="match status" value="1"/>
</dbReference>
<dbReference type="Gene3D" id="3.40.50.2300">
    <property type="match status" value="1"/>
</dbReference>
<gene>
    <name evidence="8" type="ordered locus">Galf_1005</name>
</gene>
<sequence length="636" mass="70094">MNLVDDPKFTQLKISGRLPTPKGIALQVIKLTQQADASNQEIAHLIGADPALSVRVIKAANVLLANSSRPVVTISDAVMVLGARGLRQLVLGIALIVDYRHGPCKQFDYPHFWTHSLLTGIAAKHLAQHTRLASVDEIFVAGLFCHIGQLALATVFTEEYGALLFAGKGQVFSSKLAGQMEKFGFNEAQLSEAILADMNFPKIFQMLVRHCDQPEDTQLLAATREWRLLHLMHFSTLIADLFMANSSVSSQLLVKIRQQAKHLSIELNDLIEIGDACVRDWLEWSVLLGMNNNLNIPPFSQLLQSAGEEEAVAAGNVPVIQTLRVLVVEDDPATLKLLDAMLKSAGHTVALAANGLEALRMIRQQVPQLIVSDWMMPEMDGLSLCRKLRESDAWRNIYTVILTAQESPERLIQAFEAGADDYLLKPISPKIFLARLRAAHRVIQMQAELADDREQLQRLANELTAANHRLQQLALTDVLTGLPNRRAAMDRLEQEWSSMRRSQRSFACMVLDVDHFKAINDKYGHPAGDAALSGIAQALRAAARAQDFVCRFGGEEFLVICPDTDVDAAFQCAERLRLQVATMKVAGVAAELRLTISIGIAVSKPEMDKVEALLVGADKCLYAAKQAGRNRTVCLK</sequence>
<feature type="domain" description="HDOD" evidence="7">
    <location>
        <begin position="18"/>
        <end position="214"/>
    </location>
</feature>
<dbReference type="SUPFAM" id="SSF55073">
    <property type="entry name" value="Nucleotide cyclase"/>
    <property type="match status" value="1"/>
</dbReference>
<keyword evidence="9" id="KW-1185">Reference proteome</keyword>
<evidence type="ECO:0000256" key="3">
    <source>
        <dbReference type="PROSITE-ProRule" id="PRU00169"/>
    </source>
</evidence>
<dbReference type="InterPro" id="IPR000160">
    <property type="entry name" value="GGDEF_dom"/>
</dbReference>
<dbReference type="GO" id="GO:1902201">
    <property type="term" value="P:negative regulation of bacterial-type flagellum-dependent cell motility"/>
    <property type="evidence" value="ECO:0007669"/>
    <property type="project" value="TreeGrafter"/>
</dbReference>
<dbReference type="SUPFAM" id="SSF109604">
    <property type="entry name" value="HD-domain/PDEase-like"/>
    <property type="match status" value="1"/>
</dbReference>
<dbReference type="eggNOG" id="COG1639">
    <property type="taxonomic scope" value="Bacteria"/>
</dbReference>
<dbReference type="PROSITE" id="PS50110">
    <property type="entry name" value="RESPONSE_REGULATORY"/>
    <property type="match status" value="1"/>
</dbReference>
<feature type="domain" description="Response regulatory" evidence="5">
    <location>
        <begin position="324"/>
        <end position="440"/>
    </location>
</feature>
<dbReference type="SMART" id="SM00267">
    <property type="entry name" value="GGDEF"/>
    <property type="match status" value="1"/>
</dbReference>
<dbReference type="GO" id="GO:0005886">
    <property type="term" value="C:plasma membrane"/>
    <property type="evidence" value="ECO:0007669"/>
    <property type="project" value="TreeGrafter"/>
</dbReference>
<keyword evidence="3" id="KW-0597">Phosphoprotein</keyword>
<dbReference type="InterPro" id="IPR001789">
    <property type="entry name" value="Sig_transdc_resp-reg_receiver"/>
</dbReference>
<dbReference type="InterPro" id="IPR050469">
    <property type="entry name" value="Diguanylate_Cyclase"/>
</dbReference>
<dbReference type="PANTHER" id="PTHR45138:SF9">
    <property type="entry name" value="DIGUANYLATE CYCLASE DGCM-RELATED"/>
    <property type="match status" value="1"/>
</dbReference>
<dbReference type="FunFam" id="3.30.70.270:FF:000001">
    <property type="entry name" value="Diguanylate cyclase domain protein"/>
    <property type="match status" value="1"/>
</dbReference>
<feature type="domain" description="GGDEF" evidence="6">
    <location>
        <begin position="504"/>
        <end position="636"/>
    </location>
</feature>
<dbReference type="SMART" id="SM00448">
    <property type="entry name" value="REC"/>
    <property type="match status" value="1"/>
</dbReference>
<dbReference type="NCBIfam" id="TIGR00254">
    <property type="entry name" value="GGDEF"/>
    <property type="match status" value="1"/>
</dbReference>
<dbReference type="PROSITE" id="PS51833">
    <property type="entry name" value="HDOD"/>
    <property type="match status" value="1"/>
</dbReference>
<dbReference type="Pfam" id="PF08668">
    <property type="entry name" value="HDOD"/>
    <property type="match status" value="1"/>
</dbReference>
<dbReference type="Pfam" id="PF00072">
    <property type="entry name" value="Response_reg"/>
    <property type="match status" value="1"/>
</dbReference>
<dbReference type="KEGG" id="gca:Galf_1005"/>
<dbReference type="HOGENOM" id="CLU_019124_1_0_4"/>
<dbReference type="EC" id="2.7.7.65" evidence="1"/>
<organism evidence="8 9">
    <name type="scientific">Gallionella capsiferriformans (strain ES-2)</name>
    <name type="common">Gallionella ferruginea capsiferriformans (strain ES-2)</name>
    <dbReference type="NCBI Taxonomy" id="395494"/>
    <lineage>
        <taxon>Bacteria</taxon>
        <taxon>Pseudomonadati</taxon>
        <taxon>Pseudomonadota</taxon>
        <taxon>Betaproteobacteria</taxon>
        <taxon>Nitrosomonadales</taxon>
        <taxon>Gallionellaceae</taxon>
        <taxon>Gallionella</taxon>
    </lineage>
</organism>
<keyword evidence="4" id="KW-0175">Coiled coil</keyword>
<dbReference type="InterPro" id="IPR043128">
    <property type="entry name" value="Rev_trsase/Diguanyl_cyclase"/>
</dbReference>
<dbReference type="Gene3D" id="3.30.70.270">
    <property type="match status" value="1"/>
</dbReference>
<dbReference type="eggNOG" id="COG3706">
    <property type="taxonomic scope" value="Bacteria"/>
</dbReference>
<evidence type="ECO:0000259" key="6">
    <source>
        <dbReference type="PROSITE" id="PS50887"/>
    </source>
</evidence>
<dbReference type="Pfam" id="PF00990">
    <property type="entry name" value="GGDEF"/>
    <property type="match status" value="1"/>
</dbReference>
<feature type="coiled-coil region" evidence="4">
    <location>
        <begin position="442"/>
        <end position="476"/>
    </location>
</feature>
<evidence type="ECO:0000313" key="9">
    <source>
        <dbReference type="Proteomes" id="UP000001235"/>
    </source>
</evidence>
<dbReference type="RefSeq" id="WP_013292975.1">
    <property type="nucleotide sequence ID" value="NC_014394.1"/>
</dbReference>
<dbReference type="GO" id="GO:0000160">
    <property type="term" value="P:phosphorelay signal transduction system"/>
    <property type="evidence" value="ECO:0007669"/>
    <property type="project" value="InterPro"/>
</dbReference>
<accession>D9SET8</accession>
<dbReference type="GO" id="GO:0043709">
    <property type="term" value="P:cell adhesion involved in single-species biofilm formation"/>
    <property type="evidence" value="ECO:0007669"/>
    <property type="project" value="TreeGrafter"/>
</dbReference>
<comment type="catalytic activity">
    <reaction evidence="2">
        <text>2 GTP = 3',3'-c-di-GMP + 2 diphosphate</text>
        <dbReference type="Rhea" id="RHEA:24898"/>
        <dbReference type="ChEBI" id="CHEBI:33019"/>
        <dbReference type="ChEBI" id="CHEBI:37565"/>
        <dbReference type="ChEBI" id="CHEBI:58805"/>
        <dbReference type="EC" id="2.7.7.65"/>
    </reaction>
</comment>
<reference evidence="8 9" key="1">
    <citation type="submission" date="2010-08" db="EMBL/GenBank/DDBJ databases">
        <title>Complete sequence of Gallionella capsiferriformans ES-2.</title>
        <authorList>
            <consortium name="US DOE Joint Genome Institute"/>
            <person name="Lucas S."/>
            <person name="Copeland A."/>
            <person name="Lapidus A."/>
            <person name="Cheng J.-F."/>
            <person name="Bruce D."/>
            <person name="Goodwin L."/>
            <person name="Pitluck S."/>
            <person name="Chertkov O."/>
            <person name="Davenport K.W."/>
            <person name="Detter J.C."/>
            <person name="Han C."/>
            <person name="Tapia R."/>
            <person name="Land M."/>
            <person name="Hauser L."/>
            <person name="Chang Y.-J."/>
            <person name="Jeffries C."/>
            <person name="Kyrpides N."/>
            <person name="Ivanova N."/>
            <person name="Mikhailova N."/>
            <person name="Shelobolina E.S."/>
            <person name="Picardal F."/>
            <person name="Roden E."/>
            <person name="Emerson D."/>
            <person name="Woyke T."/>
        </authorList>
    </citation>
    <scope>NUCLEOTIDE SEQUENCE [LARGE SCALE GENOMIC DNA]</scope>
    <source>
        <strain evidence="8 9">ES-2</strain>
    </source>
</reference>
<dbReference type="AlphaFoldDB" id="D9SET8"/>
<dbReference type="GO" id="GO:0052621">
    <property type="term" value="F:diguanylate cyclase activity"/>
    <property type="evidence" value="ECO:0007669"/>
    <property type="project" value="UniProtKB-EC"/>
</dbReference>
<dbReference type="SUPFAM" id="SSF52172">
    <property type="entry name" value="CheY-like"/>
    <property type="match status" value="1"/>
</dbReference>
<dbReference type="EMBL" id="CP002159">
    <property type="protein sequence ID" value="ADL55035.1"/>
    <property type="molecule type" value="Genomic_DNA"/>
</dbReference>
<dbReference type="Gene3D" id="1.10.3210.10">
    <property type="entry name" value="Hypothetical protein af1432"/>
    <property type="match status" value="1"/>
</dbReference>
<dbReference type="InterPro" id="IPR029787">
    <property type="entry name" value="Nucleotide_cyclase"/>
</dbReference>
<dbReference type="Proteomes" id="UP000001235">
    <property type="component" value="Chromosome"/>
</dbReference>
<evidence type="ECO:0000259" key="7">
    <source>
        <dbReference type="PROSITE" id="PS51833"/>
    </source>
</evidence>
<dbReference type="InterPro" id="IPR011006">
    <property type="entry name" value="CheY-like_superfamily"/>
</dbReference>
<dbReference type="OrthoDB" id="9813903at2"/>
<evidence type="ECO:0000256" key="2">
    <source>
        <dbReference type="ARBA" id="ARBA00034247"/>
    </source>
</evidence>
<name>D9SET8_GALCS</name>
<protein>
    <recommendedName>
        <fullName evidence="1">diguanylate cyclase</fullName>
        <ecNumber evidence="1">2.7.7.65</ecNumber>
    </recommendedName>
</protein>
<evidence type="ECO:0000256" key="1">
    <source>
        <dbReference type="ARBA" id="ARBA00012528"/>
    </source>
</evidence>
<evidence type="ECO:0000259" key="5">
    <source>
        <dbReference type="PROSITE" id="PS50110"/>
    </source>
</evidence>
<dbReference type="STRING" id="395494.Galf_1005"/>
<dbReference type="CDD" id="cd01949">
    <property type="entry name" value="GGDEF"/>
    <property type="match status" value="1"/>
</dbReference>
<evidence type="ECO:0000313" key="8">
    <source>
        <dbReference type="EMBL" id="ADL55035.1"/>
    </source>
</evidence>
<dbReference type="PANTHER" id="PTHR45138">
    <property type="entry name" value="REGULATORY COMPONENTS OF SENSORY TRANSDUCTION SYSTEM"/>
    <property type="match status" value="1"/>
</dbReference>
<proteinExistence type="predicted"/>
<dbReference type="CDD" id="cd17574">
    <property type="entry name" value="REC_OmpR"/>
    <property type="match status" value="1"/>
</dbReference>
<feature type="modified residue" description="4-aspartylphosphate" evidence="3">
    <location>
        <position position="373"/>
    </location>
</feature>
<evidence type="ECO:0000256" key="4">
    <source>
        <dbReference type="SAM" id="Coils"/>
    </source>
</evidence>
<dbReference type="InterPro" id="IPR013976">
    <property type="entry name" value="HDOD"/>
</dbReference>